<proteinExistence type="inferred from homology"/>
<dbReference type="RefSeq" id="WP_126365176.1">
    <property type="nucleotide sequence ID" value="NZ_CP034546.1"/>
</dbReference>
<organism evidence="3 4">
    <name type="scientific">Burkholderia cenocepacia</name>
    <dbReference type="NCBI Taxonomy" id="95486"/>
    <lineage>
        <taxon>Bacteria</taxon>
        <taxon>Pseudomonadati</taxon>
        <taxon>Pseudomonadota</taxon>
        <taxon>Betaproteobacteria</taxon>
        <taxon>Burkholderiales</taxon>
        <taxon>Burkholderiaceae</taxon>
        <taxon>Burkholderia</taxon>
        <taxon>Burkholderia cepacia complex</taxon>
    </lineage>
</organism>
<dbReference type="Pfam" id="PF03265">
    <property type="entry name" value="DNase_II"/>
    <property type="match status" value="1"/>
</dbReference>
<dbReference type="EMBL" id="CP034546">
    <property type="protein sequence ID" value="AZQ53310.1"/>
    <property type="molecule type" value="Genomic_DNA"/>
</dbReference>
<name>A0A3Q9FB76_9BURK</name>
<dbReference type="CDD" id="cd09121">
    <property type="entry name" value="PLDc_DNaseII_2"/>
    <property type="match status" value="1"/>
</dbReference>
<evidence type="ECO:0000256" key="1">
    <source>
        <dbReference type="ARBA" id="ARBA00007527"/>
    </source>
</evidence>
<dbReference type="Proteomes" id="UP000277191">
    <property type="component" value="Chromosome 2"/>
</dbReference>
<dbReference type="PANTHER" id="PTHR10858:SF23">
    <property type="entry name" value="DEOXYRIBONUCLEASE II"/>
    <property type="match status" value="1"/>
</dbReference>
<evidence type="ECO:0000256" key="2">
    <source>
        <dbReference type="ARBA" id="ARBA00022801"/>
    </source>
</evidence>
<dbReference type="PANTHER" id="PTHR10858">
    <property type="entry name" value="DEOXYRIBONUCLEASE II"/>
    <property type="match status" value="1"/>
</dbReference>
<dbReference type="InterPro" id="IPR004947">
    <property type="entry name" value="DNase_II"/>
</dbReference>
<dbReference type="GO" id="GO:0004531">
    <property type="term" value="F:deoxyribonuclease II activity"/>
    <property type="evidence" value="ECO:0007669"/>
    <property type="project" value="InterPro"/>
</dbReference>
<comment type="similarity">
    <text evidence="1">Belongs to the DNase II family.</text>
</comment>
<dbReference type="CDD" id="cd09120">
    <property type="entry name" value="PLDc_DNaseII_1"/>
    <property type="match status" value="1"/>
</dbReference>
<gene>
    <name evidence="3" type="ORF">D5R55_20310</name>
</gene>
<evidence type="ECO:0000313" key="3">
    <source>
        <dbReference type="EMBL" id="AZQ53310.1"/>
    </source>
</evidence>
<protein>
    <submittedName>
        <fullName evidence="3">Deoxyribonuclease</fullName>
    </submittedName>
</protein>
<dbReference type="AlphaFoldDB" id="A0A3Q9FB76"/>
<accession>A0A3Q9FB76</accession>
<keyword evidence="2" id="KW-0378">Hydrolase</keyword>
<evidence type="ECO:0000313" key="4">
    <source>
        <dbReference type="Proteomes" id="UP000277191"/>
    </source>
</evidence>
<sequence length="351" mass="38130">MSISARDEQNQPVDMWFAYKVPKLIGNAESAGATGYEYAYYDRTVGALAKSPNLMNAQQGALFYTLDAVFGNPAGTYGWILYNDEMPVEADRSNNDTLGHTKGIIAFDTASDSAFWLLHSWPKYASPAAPGVPTPLYGQTFMCLSVDLDTAGKLAAQMALNQQPQVYLPRTANLPADHPLVALTKPISVSTPGGSSVVPLSTRGGASFKVIAKNRNWGQDFWNDLVGPKLGADMDVETWIRGKIPPILDSDGVHKTFDIKYIDLRKLGAPWAWPETQDHAKWGITTTDNWVCVGDINRMVSQQKRGGGTIALQDPVLWTALSQTDLIIPPPGRTQAQALAMIQATHTPPAS</sequence>
<reference evidence="3 4" key="1">
    <citation type="submission" date="2018-12" db="EMBL/GenBank/DDBJ databases">
        <title>Cadmium resistance mechanism in endophytic bacteria Burkholderia cenocepacia YG-3.</title>
        <authorList>
            <person name="Zhang X."/>
            <person name="Wang X."/>
            <person name="Zhu Y."/>
        </authorList>
    </citation>
    <scope>NUCLEOTIDE SEQUENCE [LARGE SCALE GENOMIC DNA]</scope>
    <source>
        <strain evidence="3 4">YG-3</strain>
    </source>
</reference>